<dbReference type="EMBL" id="AUZX01003488">
    <property type="protein sequence ID" value="EQD73765.1"/>
    <property type="molecule type" value="Genomic_DNA"/>
</dbReference>
<dbReference type="InterPro" id="IPR005031">
    <property type="entry name" value="COQ10_START"/>
</dbReference>
<dbReference type="Pfam" id="PF03364">
    <property type="entry name" value="Polyketide_cyc"/>
    <property type="match status" value="1"/>
</dbReference>
<proteinExistence type="predicted"/>
<accession>T1CV53</accession>
<dbReference type="PANTHER" id="PTHR12901">
    <property type="entry name" value="SPERM PROTEIN HOMOLOG"/>
    <property type="match status" value="1"/>
</dbReference>
<organism evidence="2">
    <name type="scientific">mine drainage metagenome</name>
    <dbReference type="NCBI Taxonomy" id="410659"/>
    <lineage>
        <taxon>unclassified sequences</taxon>
        <taxon>metagenomes</taxon>
        <taxon>ecological metagenomes</taxon>
    </lineage>
</organism>
<reference evidence="2" key="1">
    <citation type="submission" date="2013-08" db="EMBL/GenBank/DDBJ databases">
        <authorList>
            <person name="Mendez C."/>
            <person name="Richter M."/>
            <person name="Ferrer M."/>
            <person name="Sanchez J."/>
        </authorList>
    </citation>
    <scope>NUCLEOTIDE SEQUENCE</scope>
</reference>
<dbReference type="InterPro" id="IPR023393">
    <property type="entry name" value="START-like_dom_sf"/>
</dbReference>
<dbReference type="Gene3D" id="3.30.530.20">
    <property type="match status" value="1"/>
</dbReference>
<dbReference type="GO" id="GO:0048039">
    <property type="term" value="F:ubiquinone binding"/>
    <property type="evidence" value="ECO:0007669"/>
    <property type="project" value="InterPro"/>
</dbReference>
<name>T1CV53_9ZZZZ</name>
<comment type="caution">
    <text evidence="2">The sequence shown here is derived from an EMBL/GenBank/DDBJ whole genome shotgun (WGS) entry which is preliminary data.</text>
</comment>
<feature type="domain" description="Coenzyme Q-binding protein COQ10 START" evidence="1">
    <location>
        <begin position="2"/>
        <end position="124"/>
    </location>
</feature>
<dbReference type="PANTHER" id="PTHR12901:SF10">
    <property type="entry name" value="COENZYME Q-BINDING PROTEIN COQ10, MITOCHONDRIAL"/>
    <property type="match status" value="1"/>
</dbReference>
<dbReference type="InterPro" id="IPR044996">
    <property type="entry name" value="COQ10-like"/>
</dbReference>
<dbReference type="CDD" id="cd07813">
    <property type="entry name" value="COQ10p_like"/>
    <property type="match status" value="1"/>
</dbReference>
<dbReference type="GO" id="GO:0045333">
    <property type="term" value="P:cellular respiration"/>
    <property type="evidence" value="ECO:0007669"/>
    <property type="project" value="InterPro"/>
</dbReference>
<protein>
    <submittedName>
        <fullName evidence="2">Cyclase/dehydrase</fullName>
    </submittedName>
</protein>
<evidence type="ECO:0000259" key="1">
    <source>
        <dbReference type="Pfam" id="PF03364"/>
    </source>
</evidence>
<evidence type="ECO:0000313" key="2">
    <source>
        <dbReference type="EMBL" id="EQD73765.1"/>
    </source>
</evidence>
<reference evidence="2" key="2">
    <citation type="journal article" date="2014" name="ISME J.">
        <title>Microbial stratification in low pH oxic and suboxic macroscopic growths along an acid mine drainage.</title>
        <authorList>
            <person name="Mendez-Garcia C."/>
            <person name="Mesa V."/>
            <person name="Sprenger R.R."/>
            <person name="Richter M."/>
            <person name="Diez M.S."/>
            <person name="Solano J."/>
            <person name="Bargiela R."/>
            <person name="Golyshina O.V."/>
            <person name="Manteca A."/>
            <person name="Ramos J.L."/>
            <person name="Gallego J.R."/>
            <person name="Llorente I."/>
            <person name="Martins Dos Santos V.A."/>
            <person name="Jensen O.N."/>
            <person name="Pelaez A.I."/>
            <person name="Sanchez J."/>
            <person name="Ferrer M."/>
        </authorList>
    </citation>
    <scope>NUCLEOTIDE SEQUENCE</scope>
</reference>
<dbReference type="AlphaFoldDB" id="T1CV53"/>
<gene>
    <name evidence="2" type="ORF">B1A_04789</name>
</gene>
<dbReference type="SUPFAM" id="SSF55961">
    <property type="entry name" value="Bet v1-like"/>
    <property type="match status" value="1"/>
</dbReference>
<sequence>MYSVEKMYGLVEDIPQYPQFLPWCGAAEVHEREGHQTVATLHINFHGIRQSFTTRNQGTPHQSMVMVLEKGPFQHLQGEFKFIPLGTEACRIQFVLEWRFASFLLEKLVGPVFHTIANTMVDAFVKRADDLYGG</sequence>